<evidence type="ECO:0000256" key="3">
    <source>
        <dbReference type="ARBA" id="ARBA00022723"/>
    </source>
</evidence>
<feature type="transmembrane region" description="Helical" evidence="9">
    <location>
        <begin position="6"/>
        <end position="25"/>
    </location>
</feature>
<evidence type="ECO:0000256" key="1">
    <source>
        <dbReference type="ARBA" id="ARBA00001971"/>
    </source>
</evidence>
<organism evidence="10 11">
    <name type="scientific">Phialocephala subalpina</name>
    <dbReference type="NCBI Taxonomy" id="576137"/>
    <lineage>
        <taxon>Eukaryota</taxon>
        <taxon>Fungi</taxon>
        <taxon>Dikarya</taxon>
        <taxon>Ascomycota</taxon>
        <taxon>Pezizomycotina</taxon>
        <taxon>Leotiomycetes</taxon>
        <taxon>Helotiales</taxon>
        <taxon>Mollisiaceae</taxon>
        <taxon>Phialocephala</taxon>
        <taxon>Phialocephala fortinii species complex</taxon>
    </lineage>
</organism>
<evidence type="ECO:0000256" key="9">
    <source>
        <dbReference type="SAM" id="Phobius"/>
    </source>
</evidence>
<keyword evidence="9" id="KW-0812">Transmembrane</keyword>
<comment type="cofactor">
    <cofactor evidence="1 7">
        <name>heme</name>
        <dbReference type="ChEBI" id="CHEBI:30413"/>
    </cofactor>
</comment>
<keyword evidence="9" id="KW-1133">Transmembrane helix</keyword>
<dbReference type="SUPFAM" id="SSF48264">
    <property type="entry name" value="Cytochrome P450"/>
    <property type="match status" value="1"/>
</dbReference>
<evidence type="ECO:0000313" key="10">
    <source>
        <dbReference type="EMBL" id="CZR52668.1"/>
    </source>
</evidence>
<evidence type="ECO:0000256" key="6">
    <source>
        <dbReference type="ARBA" id="ARBA00023033"/>
    </source>
</evidence>
<keyword evidence="9" id="KW-0472">Membrane</keyword>
<dbReference type="InterPro" id="IPR002401">
    <property type="entry name" value="Cyt_P450_E_grp-I"/>
</dbReference>
<dbReference type="PANTHER" id="PTHR24287">
    <property type="entry name" value="P450, PUTATIVE (EUROFUNG)-RELATED"/>
    <property type="match status" value="1"/>
</dbReference>
<feature type="binding site" description="axial binding residue" evidence="7">
    <location>
        <position position="367"/>
    </location>
    <ligand>
        <name>heme</name>
        <dbReference type="ChEBI" id="CHEBI:30413"/>
    </ligand>
    <ligandPart>
        <name>Fe</name>
        <dbReference type="ChEBI" id="CHEBI:18248"/>
    </ligandPart>
</feature>
<keyword evidence="7 8" id="KW-0349">Heme</keyword>
<keyword evidence="5 7" id="KW-0408">Iron</keyword>
<dbReference type="InterPro" id="IPR047146">
    <property type="entry name" value="Cyt_P450_E_CYP52_fungi"/>
</dbReference>
<evidence type="ECO:0000256" key="8">
    <source>
        <dbReference type="RuleBase" id="RU000461"/>
    </source>
</evidence>
<dbReference type="Pfam" id="PF00067">
    <property type="entry name" value="p450"/>
    <property type="match status" value="1"/>
</dbReference>
<proteinExistence type="inferred from homology"/>
<evidence type="ECO:0000256" key="2">
    <source>
        <dbReference type="ARBA" id="ARBA00010617"/>
    </source>
</evidence>
<evidence type="ECO:0000256" key="5">
    <source>
        <dbReference type="ARBA" id="ARBA00023004"/>
    </source>
</evidence>
<dbReference type="InterPro" id="IPR017972">
    <property type="entry name" value="Cyt_P450_CS"/>
</dbReference>
<dbReference type="GO" id="GO:0005506">
    <property type="term" value="F:iron ion binding"/>
    <property type="evidence" value="ECO:0007669"/>
    <property type="project" value="InterPro"/>
</dbReference>
<dbReference type="STRING" id="576137.A0A1L7WIV0"/>
<dbReference type="Proteomes" id="UP000184330">
    <property type="component" value="Unassembled WGS sequence"/>
</dbReference>
<evidence type="ECO:0000256" key="4">
    <source>
        <dbReference type="ARBA" id="ARBA00023002"/>
    </source>
</evidence>
<keyword evidence="4 8" id="KW-0560">Oxidoreductase</keyword>
<keyword evidence="6 8" id="KW-0503">Monooxygenase</keyword>
<reference evidence="10 11" key="1">
    <citation type="submission" date="2016-03" db="EMBL/GenBank/DDBJ databases">
        <authorList>
            <person name="Ploux O."/>
        </authorList>
    </citation>
    <scope>NUCLEOTIDE SEQUENCE [LARGE SCALE GENOMIC DNA]</scope>
    <source>
        <strain evidence="10 11">UAMH 11012</strain>
    </source>
</reference>
<dbReference type="PROSITE" id="PS00086">
    <property type="entry name" value="CYTOCHROME_P450"/>
    <property type="match status" value="1"/>
</dbReference>
<keyword evidence="3 7" id="KW-0479">Metal-binding</keyword>
<dbReference type="InterPro" id="IPR036396">
    <property type="entry name" value="Cyt_P450_sf"/>
</dbReference>
<gene>
    <name evidence="10" type="ORF">PAC_02545</name>
</gene>
<sequence length="420" mass="48509">MTQIFAYTVTLGCVTILLSLCRVVYNRIHYITQRNARGCGVIKKYRGYDPILGLDFVLAMKSALNEHRWLPWQKEIFAAQNSKTFEANFFGSRMIYSSESENVKAMSTSHWKEFGLQPIRYDNGVAQPFAGPDTSTEFLFGESLNSLTHPEKAEVAWAMVEVMRGIRVRLQMSKLLFLHHDKKWLDAVALVHRFIDNHIETTFEQLDERKVEQKDSKSSSEEERTDLLWDMAKQLPDKLALRSQILAVFVPSNDTTSIHIANIFFALARHPHAWAKCREEILALRSAPLTFEVLRGLKYVNWVLNETHRLYPNGIQMKGDIVHCNRYLMHRDPDTWGEDAEEFRPERWEEIRPLWRFVPFGGGPRICPAHILVATEAAYVLVRFVQRFKDIEARDEKPYTAVMRIGPSNLNGVKIGLVAN</sequence>
<keyword evidence="11" id="KW-1185">Reference proteome</keyword>
<dbReference type="GO" id="GO:0004497">
    <property type="term" value="F:monooxygenase activity"/>
    <property type="evidence" value="ECO:0007669"/>
    <property type="project" value="UniProtKB-KW"/>
</dbReference>
<accession>A0A1L7WIV0</accession>
<protein>
    <submittedName>
        <fullName evidence="10">Related to n-alkane-inducible cytochrome P450</fullName>
    </submittedName>
</protein>
<name>A0A1L7WIV0_9HELO</name>
<comment type="similarity">
    <text evidence="2 8">Belongs to the cytochrome P450 family.</text>
</comment>
<dbReference type="Gene3D" id="1.10.630.10">
    <property type="entry name" value="Cytochrome P450"/>
    <property type="match status" value="1"/>
</dbReference>
<evidence type="ECO:0000256" key="7">
    <source>
        <dbReference type="PIRSR" id="PIRSR602401-1"/>
    </source>
</evidence>
<evidence type="ECO:0000313" key="11">
    <source>
        <dbReference type="Proteomes" id="UP000184330"/>
    </source>
</evidence>
<dbReference type="EMBL" id="FJOG01000003">
    <property type="protein sequence ID" value="CZR52668.1"/>
    <property type="molecule type" value="Genomic_DNA"/>
</dbReference>
<dbReference type="GO" id="GO:0020037">
    <property type="term" value="F:heme binding"/>
    <property type="evidence" value="ECO:0007669"/>
    <property type="project" value="InterPro"/>
</dbReference>
<dbReference type="AlphaFoldDB" id="A0A1L7WIV0"/>
<dbReference type="PANTHER" id="PTHR24287:SF18">
    <property type="entry name" value="CYTOCHROME P450 MONOOXYGENASE APDE-RELATED"/>
    <property type="match status" value="1"/>
</dbReference>
<dbReference type="PRINTS" id="PR00463">
    <property type="entry name" value="EP450I"/>
</dbReference>
<dbReference type="GO" id="GO:0016705">
    <property type="term" value="F:oxidoreductase activity, acting on paired donors, with incorporation or reduction of molecular oxygen"/>
    <property type="evidence" value="ECO:0007669"/>
    <property type="project" value="InterPro"/>
</dbReference>
<dbReference type="InterPro" id="IPR001128">
    <property type="entry name" value="Cyt_P450"/>
</dbReference>
<dbReference type="OrthoDB" id="1470350at2759"/>